<dbReference type="EMBL" id="BJLP01000018">
    <property type="protein sequence ID" value="GEA80893.1"/>
    <property type="molecule type" value="Genomic_DNA"/>
</dbReference>
<proteinExistence type="predicted"/>
<dbReference type="AlphaFoldDB" id="A0A4Y3KA81"/>
<evidence type="ECO:0000313" key="1">
    <source>
        <dbReference type="EMBL" id="GEA80893.1"/>
    </source>
</evidence>
<evidence type="ECO:0008006" key="3">
    <source>
        <dbReference type="Google" id="ProtNLM"/>
    </source>
</evidence>
<reference evidence="1 2" key="1">
    <citation type="submission" date="2019-06" db="EMBL/GenBank/DDBJ databases">
        <title>Whole genome shotgun sequence of Cellulomonas uda NBRC 3747.</title>
        <authorList>
            <person name="Hosoyama A."/>
            <person name="Uohara A."/>
            <person name="Ohji S."/>
            <person name="Ichikawa N."/>
        </authorList>
    </citation>
    <scope>NUCLEOTIDE SEQUENCE [LARGE SCALE GENOMIC DNA]</scope>
    <source>
        <strain evidence="1 2">NBRC 3747</strain>
    </source>
</reference>
<keyword evidence="2" id="KW-1185">Reference proteome</keyword>
<accession>A0A4Y3KA81</accession>
<comment type="caution">
    <text evidence="1">The sequence shown here is derived from an EMBL/GenBank/DDBJ whole genome shotgun (WGS) entry which is preliminary data.</text>
</comment>
<dbReference type="RefSeq" id="WP_141319753.1">
    <property type="nucleotide sequence ID" value="NZ_BJLP01000018.1"/>
</dbReference>
<dbReference type="SUPFAM" id="SSF160719">
    <property type="entry name" value="gpW/gp25-like"/>
    <property type="match status" value="1"/>
</dbReference>
<dbReference type="Gene3D" id="3.10.450.40">
    <property type="match status" value="1"/>
</dbReference>
<protein>
    <recommendedName>
        <fullName evidence="3">IraD/Gp25-like domain-containing protein</fullName>
    </recommendedName>
</protein>
<name>A0A4Y3KA81_CELUD</name>
<evidence type="ECO:0000313" key="2">
    <source>
        <dbReference type="Proteomes" id="UP000315842"/>
    </source>
</evidence>
<dbReference type="Proteomes" id="UP000315842">
    <property type="component" value="Unassembled WGS sequence"/>
</dbReference>
<gene>
    <name evidence="1" type="ORF">CUD01_13370</name>
</gene>
<organism evidence="1 2">
    <name type="scientific">Cellulomonas uda</name>
    <dbReference type="NCBI Taxonomy" id="1714"/>
    <lineage>
        <taxon>Bacteria</taxon>
        <taxon>Bacillati</taxon>
        <taxon>Actinomycetota</taxon>
        <taxon>Actinomycetes</taxon>
        <taxon>Micrococcales</taxon>
        <taxon>Cellulomonadaceae</taxon>
        <taxon>Cellulomonas</taxon>
    </lineage>
</organism>
<sequence length="150" mass="15805">MSDVLGTDLRVLLGPPGMAAHDAAALDLRLGAGLVDRAADGPQLVSDRHNLGQALVLRLLTPRGTLAGLGHAAYGSRLHELVGERKDESSRARCKAFVLEAVAAEPRVLDEVVDLTFDIPSEGPSELRFLLTVQPVEGGQPVSVDLGVEL</sequence>